<evidence type="ECO:0000256" key="1">
    <source>
        <dbReference type="SAM" id="Phobius"/>
    </source>
</evidence>
<organism evidence="2 3">
    <name type="scientific">Suilimivivens aceti</name>
    <dbReference type="NCBI Taxonomy" id="2981774"/>
    <lineage>
        <taxon>Bacteria</taxon>
        <taxon>Bacillati</taxon>
        <taxon>Bacillota</taxon>
        <taxon>Clostridia</taxon>
        <taxon>Lachnospirales</taxon>
        <taxon>Lachnospiraceae</taxon>
        <taxon>Suilimivivens</taxon>
    </lineage>
</organism>
<gene>
    <name evidence="2" type="ORF">OCV77_12780</name>
</gene>
<comment type="caution">
    <text evidence="2">The sequence shown here is derived from an EMBL/GenBank/DDBJ whole genome shotgun (WGS) entry which is preliminary data.</text>
</comment>
<keyword evidence="3" id="KW-1185">Reference proteome</keyword>
<dbReference type="EMBL" id="JAOQKJ010000011">
    <property type="protein sequence ID" value="MCU6745353.1"/>
    <property type="molecule type" value="Genomic_DNA"/>
</dbReference>
<accession>A0ABT2T511</accession>
<protein>
    <submittedName>
        <fullName evidence="2">Uncharacterized protein</fullName>
    </submittedName>
</protein>
<dbReference type="Proteomes" id="UP001652432">
    <property type="component" value="Unassembled WGS sequence"/>
</dbReference>
<proteinExistence type="predicted"/>
<evidence type="ECO:0000313" key="3">
    <source>
        <dbReference type="Proteomes" id="UP001652432"/>
    </source>
</evidence>
<sequence>MRRSLWNAVIVEIWMYTYFGVMLAIQIAQKLLDKLDKCDILNIYEKKPCEIAVLLAHGFLENNG</sequence>
<reference evidence="2 3" key="1">
    <citation type="journal article" date="2021" name="ISME Commun">
        <title>Automated analysis of genomic sequences facilitates high-throughput and comprehensive description of bacteria.</title>
        <authorList>
            <person name="Hitch T.C.A."/>
        </authorList>
    </citation>
    <scope>NUCLEOTIDE SEQUENCE [LARGE SCALE GENOMIC DNA]</scope>
    <source>
        <strain evidence="2 3">Sanger_18</strain>
    </source>
</reference>
<name>A0ABT2T511_9FIRM</name>
<keyword evidence="1" id="KW-0812">Transmembrane</keyword>
<evidence type="ECO:0000313" key="2">
    <source>
        <dbReference type="EMBL" id="MCU6745353.1"/>
    </source>
</evidence>
<keyword evidence="1" id="KW-1133">Transmembrane helix</keyword>
<dbReference type="RefSeq" id="WP_262575477.1">
    <property type="nucleotide sequence ID" value="NZ_JAOQKJ010000011.1"/>
</dbReference>
<feature type="transmembrane region" description="Helical" evidence="1">
    <location>
        <begin position="6"/>
        <end position="25"/>
    </location>
</feature>
<keyword evidence="1" id="KW-0472">Membrane</keyword>